<comment type="subcellular location">
    <subcellularLocation>
        <location evidence="10">Cytoplasm</location>
    </subcellularLocation>
</comment>
<evidence type="ECO:0000256" key="3">
    <source>
        <dbReference type="ARBA" id="ARBA00022741"/>
    </source>
</evidence>
<dbReference type="GO" id="GO:0004832">
    <property type="term" value="F:valine-tRNA ligase activity"/>
    <property type="evidence" value="ECO:0007669"/>
    <property type="project" value="UniProtKB-UniRule"/>
</dbReference>
<dbReference type="InterPro" id="IPR019499">
    <property type="entry name" value="Val-tRNA_synth_tRNA-bd"/>
</dbReference>
<dbReference type="EMBL" id="ADMG01000037">
    <property type="protein sequence ID" value="EKB30728.1"/>
    <property type="molecule type" value="Genomic_DNA"/>
</dbReference>
<dbReference type="RefSeq" id="WP_005436198.1">
    <property type="nucleotide sequence ID" value="NZ_JH815518.1"/>
</dbReference>
<organism evidence="14 15">
    <name type="scientific">Sutterella wadsworthensis 2_1_59BFAA</name>
    <dbReference type="NCBI Taxonomy" id="742823"/>
    <lineage>
        <taxon>Bacteria</taxon>
        <taxon>Pseudomonadati</taxon>
        <taxon>Pseudomonadota</taxon>
        <taxon>Betaproteobacteria</taxon>
        <taxon>Burkholderiales</taxon>
        <taxon>Sutterellaceae</taxon>
        <taxon>Sutterella</taxon>
    </lineage>
</organism>
<dbReference type="InterPro" id="IPR010978">
    <property type="entry name" value="tRNA-bd_arm"/>
</dbReference>
<evidence type="ECO:0000256" key="6">
    <source>
        <dbReference type="ARBA" id="ARBA00023054"/>
    </source>
</evidence>
<accession>K1JVS0</accession>
<dbReference type="SUPFAM" id="SSF46589">
    <property type="entry name" value="tRNA-binding arm"/>
    <property type="match status" value="1"/>
</dbReference>
<feature type="domain" description="Valyl-tRNA synthetase tRNA-binding arm" evidence="13">
    <location>
        <begin position="879"/>
        <end position="943"/>
    </location>
</feature>
<dbReference type="GO" id="GO:0005829">
    <property type="term" value="C:cytosol"/>
    <property type="evidence" value="ECO:0007669"/>
    <property type="project" value="TreeGrafter"/>
</dbReference>
<evidence type="ECO:0000256" key="10">
    <source>
        <dbReference type="HAMAP-Rule" id="MF_02004"/>
    </source>
</evidence>
<dbReference type="SUPFAM" id="SSF50677">
    <property type="entry name" value="ValRS/IleRS/LeuRS editing domain"/>
    <property type="match status" value="1"/>
</dbReference>
<dbReference type="AlphaFoldDB" id="K1JVS0"/>
<dbReference type="Pfam" id="PF08264">
    <property type="entry name" value="Anticodon_1"/>
    <property type="match status" value="1"/>
</dbReference>
<dbReference type="Pfam" id="PF00133">
    <property type="entry name" value="tRNA-synt_1"/>
    <property type="match status" value="1"/>
</dbReference>
<keyword evidence="3 10" id="KW-0547">Nucleotide-binding</keyword>
<evidence type="ECO:0000259" key="11">
    <source>
        <dbReference type="Pfam" id="PF00133"/>
    </source>
</evidence>
<dbReference type="EC" id="6.1.1.9" evidence="10"/>
<dbReference type="SUPFAM" id="SSF52374">
    <property type="entry name" value="Nucleotidylyl transferase"/>
    <property type="match status" value="1"/>
</dbReference>
<dbReference type="PANTHER" id="PTHR11946">
    <property type="entry name" value="VALYL-TRNA SYNTHETASES"/>
    <property type="match status" value="1"/>
</dbReference>
<dbReference type="FunFam" id="1.10.730.10:FF:000009">
    <property type="entry name" value="Valine--tRNA ligase, mitochondrial"/>
    <property type="match status" value="1"/>
</dbReference>
<sequence>MTDTNTQELAKSFDPAAIEARWYPIWEERGYFKAGLDPKKPSFSIQLPPPNITGILHMGHAFNQTVMDTLTRYHRMAGYNTVWIPGTDHAGIATQIVVERKLEKQGIDYKSLTREQFIEKVWEWQKFSGGTILNQMRRIGDSVDWDRTYFTMDEKLSKVVIETFVRLYEEGLIYRGNRLVNWDPKLQSAVSDLEVESAEENGHMWEIRYPAADGTEGVVVATTRPETLFGDQAVAVNPEDERYTALVGKELVLPLTGRTIPVIADSYVDREFGSGCVKITPAHDFNDFEVGRRHNLAMLNVLTKTARMNDNVPEKYRGMDRYECRKAVVEDLKAAGLLIGIKEHRHMVPRVTRTGEIVEPMLSDQWYMAMSKPAPEGTLYPGKSIGEVGLEAVESGEVNIFPKEWRGVYRQWLENIQDWCISRQLLWGHQIPAWYDEAGNVYVARSEEEAQKQAGEGVKLTRDADVLDTWFSSALVPFSTLGWPEPQGNDRTAYDLYLPSTVLVTGYDIIFFWVARMVMMTKHFTGRVPFHNVYIHGLVRDAEGKKMSKSEGNTLDPLDIIQGIGLEDLVKKNTMGLRQPEKAPQVEKKLRKNYPEGIAAHGADALRFTMAAYATLGRNVNFDLKRAEGYRNFCTKLWNATRFVLMNVEGQDCGIGATANEPMTFSFVDRWILSELEKTVRDVRQAYADYRLDVAANAIYSFVWNEYCDWYLELTKVQLKGDEASCRATRHTLVTVLETVLRLAHPIIPFITEELWQKVSVIAGTRAEDEETSVMVQAYPTFDEARLDAEAEARMNAVKAMIDAVRNLRSEMQLPPAKRIPLVIAGPEAQCLEAAPYIQSLARLEAVEHVEDMTGANEGSIAPVAIVGDFKLMLKVEIDLAAERDRLTKEVTRLEGEVAKCEAKLGNERFVARAPAQVVETEKKRLADFTALLAKVREQLNRLPQA</sequence>
<keyword evidence="15" id="KW-1185">Reference proteome</keyword>
<dbReference type="CDD" id="cd07962">
    <property type="entry name" value="Anticodon_Ia_Val"/>
    <property type="match status" value="1"/>
</dbReference>
<dbReference type="Gene3D" id="1.10.730.10">
    <property type="entry name" value="Isoleucyl-tRNA Synthetase, Domain 1"/>
    <property type="match status" value="1"/>
</dbReference>
<reference evidence="14 15" key="1">
    <citation type="submission" date="2012-05" db="EMBL/GenBank/DDBJ databases">
        <title>The Genome Sequence of Sutterella wadsworthensis 2_1_59BFAA.</title>
        <authorList>
            <consortium name="The Broad Institute Genome Sequencing Platform"/>
            <person name="Earl A."/>
            <person name="Ward D."/>
            <person name="Feldgarden M."/>
            <person name="Gevers D."/>
            <person name="Daigneault M."/>
            <person name="Strauss J."/>
            <person name="Allen-Vercoe E."/>
            <person name="Walker B."/>
            <person name="Young S.K."/>
            <person name="Zeng Q."/>
            <person name="Gargeya S."/>
            <person name="Fitzgerald M."/>
            <person name="Haas B."/>
            <person name="Abouelleil A."/>
            <person name="Alvarado L."/>
            <person name="Arachchi H.M."/>
            <person name="Berlin A.M."/>
            <person name="Chapman S.B."/>
            <person name="Goldberg J."/>
            <person name="Griggs A."/>
            <person name="Gujja S."/>
            <person name="Hansen M."/>
            <person name="Howarth C."/>
            <person name="Imamovic A."/>
            <person name="Larimer J."/>
            <person name="McCowen C."/>
            <person name="Montmayeur A."/>
            <person name="Murphy C."/>
            <person name="Neiman D."/>
            <person name="Pearson M."/>
            <person name="Priest M."/>
            <person name="Roberts A."/>
            <person name="Saif S."/>
            <person name="Shea T."/>
            <person name="Sisk P."/>
            <person name="Sykes S."/>
            <person name="Wortman J."/>
            <person name="Nusbaum C."/>
            <person name="Birren B."/>
        </authorList>
    </citation>
    <scope>NUCLEOTIDE SEQUENCE [LARGE SCALE GENOMIC DNA]</scope>
    <source>
        <strain evidence="14 15">2_1_59BFAA</strain>
    </source>
</reference>
<dbReference type="FunFam" id="1.10.287.380:FF:000001">
    <property type="entry name" value="Valine--tRNA ligase"/>
    <property type="match status" value="1"/>
</dbReference>
<feature type="short sequence motif" description="'KMSKS' region" evidence="10">
    <location>
        <begin position="546"/>
        <end position="550"/>
    </location>
</feature>
<dbReference type="STRING" id="742823.HMPREF9465_01775"/>
<evidence type="ECO:0000256" key="2">
    <source>
        <dbReference type="ARBA" id="ARBA00022598"/>
    </source>
</evidence>
<dbReference type="eggNOG" id="COG0525">
    <property type="taxonomic scope" value="Bacteria"/>
</dbReference>
<dbReference type="Proteomes" id="UP000005835">
    <property type="component" value="Unassembled WGS sequence"/>
</dbReference>
<dbReference type="CDD" id="cd00817">
    <property type="entry name" value="ValRS_core"/>
    <property type="match status" value="1"/>
</dbReference>
<dbReference type="GO" id="GO:0005524">
    <property type="term" value="F:ATP binding"/>
    <property type="evidence" value="ECO:0007669"/>
    <property type="project" value="UniProtKB-UniRule"/>
</dbReference>
<proteinExistence type="inferred from homology"/>
<comment type="function">
    <text evidence="10">Catalyzes the attachment of valine to tRNA(Val). As ValRS can inadvertently accommodate and process structurally similar amino acids such as threonine, to avoid such errors, it has a 'posttransfer' editing activity that hydrolyzes mischarged Thr-tRNA(Val) in a tRNA-dependent manner.</text>
</comment>
<name>K1JVS0_9BURK</name>
<dbReference type="PANTHER" id="PTHR11946:SF93">
    <property type="entry name" value="VALINE--TRNA LIGASE, CHLOROPLASTIC_MITOCHONDRIAL 2"/>
    <property type="match status" value="1"/>
</dbReference>
<dbReference type="InterPro" id="IPR037118">
    <property type="entry name" value="Val-tRNA_synth_C_sf"/>
</dbReference>
<evidence type="ECO:0000256" key="5">
    <source>
        <dbReference type="ARBA" id="ARBA00022917"/>
    </source>
</evidence>
<dbReference type="Gene3D" id="3.40.50.620">
    <property type="entry name" value="HUPs"/>
    <property type="match status" value="2"/>
</dbReference>
<dbReference type="InterPro" id="IPR009008">
    <property type="entry name" value="Val/Leu/Ile-tRNA-synth_edit"/>
</dbReference>
<keyword evidence="7 10" id="KW-0030">Aminoacyl-tRNA synthetase</keyword>
<evidence type="ECO:0000256" key="7">
    <source>
        <dbReference type="ARBA" id="ARBA00023146"/>
    </source>
</evidence>
<dbReference type="NCBIfam" id="TIGR00422">
    <property type="entry name" value="valS"/>
    <property type="match status" value="1"/>
</dbReference>
<gene>
    <name evidence="10" type="primary">valS</name>
    <name evidence="14" type="ORF">HMPREF9465_01775</name>
</gene>
<evidence type="ECO:0000259" key="13">
    <source>
        <dbReference type="Pfam" id="PF10458"/>
    </source>
</evidence>
<keyword evidence="4 10" id="KW-0067">ATP-binding</keyword>
<dbReference type="InterPro" id="IPR002303">
    <property type="entry name" value="Valyl-tRNA_ligase"/>
</dbReference>
<evidence type="ECO:0000313" key="15">
    <source>
        <dbReference type="Proteomes" id="UP000005835"/>
    </source>
</evidence>
<feature type="domain" description="Methionyl/Valyl/Leucyl/Isoleucyl-tRNA synthetase anticodon-binding" evidence="12">
    <location>
        <begin position="669"/>
        <end position="822"/>
    </location>
</feature>
<keyword evidence="1 10" id="KW-0963">Cytoplasm</keyword>
<evidence type="ECO:0000256" key="8">
    <source>
        <dbReference type="ARBA" id="ARBA00047552"/>
    </source>
</evidence>
<dbReference type="InterPro" id="IPR001412">
    <property type="entry name" value="aa-tRNA-synth_I_CS"/>
</dbReference>
<dbReference type="GO" id="GO:0002161">
    <property type="term" value="F:aminoacyl-tRNA deacylase activity"/>
    <property type="evidence" value="ECO:0007669"/>
    <property type="project" value="InterPro"/>
</dbReference>
<comment type="caution">
    <text evidence="14">The sequence shown here is derived from an EMBL/GenBank/DDBJ whole genome shotgun (WGS) entry which is preliminary data.</text>
</comment>
<comment type="domain">
    <text evidence="10">The C-terminal coiled-coil domain is crucial for aminoacylation activity.</text>
</comment>
<dbReference type="GO" id="GO:0006438">
    <property type="term" value="P:valyl-tRNA aminoacylation"/>
    <property type="evidence" value="ECO:0007669"/>
    <property type="project" value="UniProtKB-UniRule"/>
</dbReference>
<evidence type="ECO:0000256" key="4">
    <source>
        <dbReference type="ARBA" id="ARBA00022840"/>
    </source>
</evidence>
<dbReference type="InterPro" id="IPR033705">
    <property type="entry name" value="Anticodon_Ia_Val"/>
</dbReference>
<dbReference type="HAMAP" id="MF_02004">
    <property type="entry name" value="Val_tRNA_synth_type1"/>
    <property type="match status" value="1"/>
</dbReference>
<dbReference type="SUPFAM" id="SSF47323">
    <property type="entry name" value="Anticodon-binding domain of a subclass of class I aminoacyl-tRNA synthetases"/>
    <property type="match status" value="1"/>
</dbReference>
<dbReference type="InterPro" id="IPR002300">
    <property type="entry name" value="aa-tRNA-synth_Ia"/>
</dbReference>
<dbReference type="PROSITE" id="PS00178">
    <property type="entry name" value="AA_TRNA_LIGASE_I"/>
    <property type="match status" value="1"/>
</dbReference>
<dbReference type="Gene3D" id="3.90.740.10">
    <property type="entry name" value="Valyl/Leucyl/Isoleucyl-tRNA synthetase, editing domain"/>
    <property type="match status" value="1"/>
</dbReference>
<dbReference type="HOGENOM" id="CLU_001493_0_2_4"/>
<dbReference type="Gene3D" id="1.10.287.380">
    <property type="entry name" value="Valyl-tRNA synthetase, C-terminal domain"/>
    <property type="match status" value="1"/>
</dbReference>
<protein>
    <recommendedName>
        <fullName evidence="10">Valine--tRNA ligase</fullName>
        <ecNumber evidence="10">6.1.1.9</ecNumber>
    </recommendedName>
    <alternativeName>
        <fullName evidence="10">Valyl-tRNA synthetase</fullName>
        <shortName evidence="10">ValRS</shortName>
    </alternativeName>
</protein>
<comment type="domain">
    <text evidence="10">ValRS has two distinct active sites: one for aminoacylation and one for editing. The misactivated threonine is translocated from the active site to the editing site.</text>
</comment>
<feature type="coiled-coil region" evidence="10">
    <location>
        <begin position="877"/>
        <end position="939"/>
    </location>
</feature>
<dbReference type="PRINTS" id="PR00986">
    <property type="entry name" value="TRNASYNTHVAL"/>
</dbReference>
<dbReference type="PATRIC" id="fig|742823.3.peg.1770"/>
<comment type="subunit">
    <text evidence="10">Monomer.</text>
</comment>
<dbReference type="InterPro" id="IPR013155">
    <property type="entry name" value="M/V/L/I-tRNA-synth_anticd-bd"/>
</dbReference>
<dbReference type="Pfam" id="PF10458">
    <property type="entry name" value="Val_tRNA-synt_C"/>
    <property type="match status" value="1"/>
</dbReference>
<evidence type="ECO:0000259" key="12">
    <source>
        <dbReference type="Pfam" id="PF08264"/>
    </source>
</evidence>
<feature type="domain" description="Aminoacyl-tRNA synthetase class Ia" evidence="11">
    <location>
        <begin position="22"/>
        <end position="623"/>
    </location>
</feature>
<evidence type="ECO:0000256" key="1">
    <source>
        <dbReference type="ARBA" id="ARBA00022490"/>
    </source>
</evidence>
<dbReference type="NCBIfam" id="NF004349">
    <property type="entry name" value="PRK05729.1"/>
    <property type="match status" value="1"/>
</dbReference>
<dbReference type="InterPro" id="IPR014729">
    <property type="entry name" value="Rossmann-like_a/b/a_fold"/>
</dbReference>
<feature type="binding site" evidence="10">
    <location>
        <position position="549"/>
    </location>
    <ligand>
        <name>ATP</name>
        <dbReference type="ChEBI" id="CHEBI:30616"/>
    </ligand>
</feature>
<dbReference type="InterPro" id="IPR009080">
    <property type="entry name" value="tRNAsynth_Ia_anticodon-bd"/>
</dbReference>
<keyword evidence="5 10" id="KW-0648">Protein biosynthesis</keyword>
<dbReference type="OrthoDB" id="9810365at2"/>
<comment type="catalytic activity">
    <reaction evidence="8 10">
        <text>tRNA(Val) + L-valine + ATP = L-valyl-tRNA(Val) + AMP + diphosphate</text>
        <dbReference type="Rhea" id="RHEA:10704"/>
        <dbReference type="Rhea" id="RHEA-COMP:9672"/>
        <dbReference type="Rhea" id="RHEA-COMP:9708"/>
        <dbReference type="ChEBI" id="CHEBI:30616"/>
        <dbReference type="ChEBI" id="CHEBI:33019"/>
        <dbReference type="ChEBI" id="CHEBI:57762"/>
        <dbReference type="ChEBI" id="CHEBI:78442"/>
        <dbReference type="ChEBI" id="CHEBI:78537"/>
        <dbReference type="ChEBI" id="CHEBI:456215"/>
        <dbReference type="EC" id="6.1.1.9"/>
    </reaction>
</comment>
<feature type="short sequence motif" description="'HIGH' region" evidence="10">
    <location>
        <begin position="50"/>
        <end position="60"/>
    </location>
</feature>
<dbReference type="FunFam" id="3.40.50.620:FF:000020">
    <property type="entry name" value="Valine--tRNA ligase, mitochondrial"/>
    <property type="match status" value="1"/>
</dbReference>
<evidence type="ECO:0000313" key="14">
    <source>
        <dbReference type="EMBL" id="EKB30728.1"/>
    </source>
</evidence>
<dbReference type="FunFam" id="3.90.740.10:FF:000005">
    <property type="entry name" value="Valine--tRNA ligase, mitochondrial"/>
    <property type="match status" value="1"/>
</dbReference>
<evidence type="ECO:0000256" key="9">
    <source>
        <dbReference type="ARBA" id="ARBA00060830"/>
    </source>
</evidence>
<keyword evidence="2 10" id="KW-0436">Ligase</keyword>
<comment type="similarity">
    <text evidence="9 10">Belongs to the class-I aminoacyl-tRNA synthetase family. ValS type 1 subfamily.</text>
</comment>
<keyword evidence="6 10" id="KW-0175">Coiled coil</keyword>